<dbReference type="Proteomes" id="UP000317085">
    <property type="component" value="Segment"/>
</dbReference>
<feature type="compositionally biased region" description="Low complexity" evidence="1">
    <location>
        <begin position="38"/>
        <end position="49"/>
    </location>
</feature>
<name>A0A4Y6E7V3_9CAUD</name>
<evidence type="ECO:0000256" key="1">
    <source>
        <dbReference type="SAM" id="MobiDB-lite"/>
    </source>
</evidence>
<reference evidence="3" key="1">
    <citation type="submission" date="2019-05" db="EMBL/GenBank/DDBJ databases">
        <authorList>
            <person name="Matney K."/>
            <person name="Lacafta O."/>
            <person name="Ahmed J."/>
            <person name="Anderson S."/>
            <person name="Assadpour T."/>
            <person name="Espinosa K."/>
            <person name="Gadsden T."/>
            <person name="Graham A."/>
            <person name="Hajjar W."/>
            <person name="Howard T."/>
            <person name="Matsen K."/>
            <person name="Osu J."/>
            <person name="Rup E."/>
            <person name="Sang H."/>
            <person name="Wadi S."/>
            <person name="McNeal J."/>
            <person name="Temple L."/>
        </authorList>
    </citation>
    <scope>NUCLEOTIDE SEQUENCE [LARGE SCALE GENOMIC DNA]</scope>
</reference>
<gene>
    <name evidence="2" type="primary">58</name>
    <name evidence="2" type="ORF">SEA_IAMGROOT_58</name>
</gene>
<feature type="region of interest" description="Disordered" evidence="1">
    <location>
        <begin position="38"/>
        <end position="69"/>
    </location>
</feature>
<dbReference type="EMBL" id="MK880124">
    <property type="protein sequence ID" value="QDF14231.1"/>
    <property type="molecule type" value="Genomic_DNA"/>
</dbReference>
<sequence>MTALQRAQEHPLPSPARTNLLLTHIAETLDRIETALKAKAAKTATGPAKPRTRTNPKAVPDDTPKEPRK</sequence>
<organism evidence="2 3">
    <name type="scientific">Microbacterium phage IAmGroot</name>
    <dbReference type="NCBI Taxonomy" id="2588486"/>
    <lineage>
        <taxon>Viruses</taxon>
        <taxon>Duplodnaviria</taxon>
        <taxon>Heunggongvirae</taxon>
        <taxon>Uroviricota</taxon>
        <taxon>Caudoviricetes</taxon>
        <taxon>Casidaviridae</taxon>
        <taxon>Gardenstatevirus</taxon>
        <taxon>Gardenstatevirus iamgroot</taxon>
    </lineage>
</organism>
<accession>A0A4Y6E7V3</accession>
<evidence type="ECO:0000313" key="2">
    <source>
        <dbReference type="EMBL" id="QDF14231.1"/>
    </source>
</evidence>
<proteinExistence type="predicted"/>
<evidence type="ECO:0000313" key="3">
    <source>
        <dbReference type="Proteomes" id="UP000317085"/>
    </source>
</evidence>
<feature type="compositionally biased region" description="Basic and acidic residues" evidence="1">
    <location>
        <begin position="59"/>
        <end position="69"/>
    </location>
</feature>
<keyword evidence="3" id="KW-1185">Reference proteome</keyword>
<protein>
    <submittedName>
        <fullName evidence="2">Uncharacterized protein</fullName>
    </submittedName>
</protein>